<dbReference type="Proteomes" id="UP000445000">
    <property type="component" value="Unassembled WGS sequence"/>
</dbReference>
<dbReference type="EMBL" id="BLJN01000008">
    <property type="protein sequence ID" value="GFE84187.1"/>
    <property type="molecule type" value="Genomic_DNA"/>
</dbReference>
<dbReference type="GO" id="GO:0008757">
    <property type="term" value="F:S-adenosylmethionine-dependent methyltransferase activity"/>
    <property type="evidence" value="ECO:0007669"/>
    <property type="project" value="InterPro"/>
</dbReference>
<dbReference type="CDD" id="cd02440">
    <property type="entry name" value="AdoMet_MTases"/>
    <property type="match status" value="1"/>
</dbReference>
<sequence>MSLVNRIARRSYRAVITGLNFQHTRQCPMCNWSGFQFHPANQGPFFKFDATCPRCKSQERHRLAYVLLAKRLPARLGKVLHFAPEPCMTKWLASLTDDYHTADLLLPTVMHKEDICNMSFADNTFDLVWCSHILEHVADDHKAMREIRRVLKPNGLAVIQVPVWGARTSDEPLNTPEERVLKYFQEDHVRRYGADIENRLRAADLALETLRLGDLDLHVVLRHGLSDLCGSDVFLTSKAVA</sequence>
<accession>A0A829YLE3</accession>
<dbReference type="InterPro" id="IPR013216">
    <property type="entry name" value="Methyltransf_11"/>
</dbReference>
<dbReference type="SUPFAM" id="SSF53335">
    <property type="entry name" value="S-adenosyl-L-methionine-dependent methyltransferases"/>
    <property type="match status" value="1"/>
</dbReference>
<evidence type="ECO:0000259" key="1">
    <source>
        <dbReference type="Pfam" id="PF08241"/>
    </source>
</evidence>
<protein>
    <submittedName>
        <fullName evidence="2">Type 11 methyltransferase</fullName>
    </submittedName>
</protein>
<dbReference type="Pfam" id="PF08241">
    <property type="entry name" value="Methyltransf_11"/>
    <property type="match status" value="1"/>
</dbReference>
<dbReference type="AlphaFoldDB" id="A0A829YLE3"/>
<evidence type="ECO:0000313" key="3">
    <source>
        <dbReference type="Proteomes" id="UP000445000"/>
    </source>
</evidence>
<dbReference type="InterPro" id="IPR029063">
    <property type="entry name" value="SAM-dependent_MTases_sf"/>
</dbReference>
<keyword evidence="2" id="KW-0808">Transferase</keyword>
<comment type="caution">
    <text evidence="2">The sequence shown here is derived from an EMBL/GenBank/DDBJ whole genome shotgun (WGS) entry which is preliminary data.</text>
</comment>
<dbReference type="GO" id="GO:0032259">
    <property type="term" value="P:methylation"/>
    <property type="evidence" value="ECO:0007669"/>
    <property type="project" value="UniProtKB-KW"/>
</dbReference>
<gene>
    <name evidence="2" type="ORF">GCM10011487_61870</name>
</gene>
<feature type="domain" description="Methyltransferase type 11" evidence="1">
    <location>
        <begin position="100"/>
        <end position="159"/>
    </location>
</feature>
<evidence type="ECO:0000313" key="2">
    <source>
        <dbReference type="EMBL" id="GFE84187.1"/>
    </source>
</evidence>
<name>A0A829YLE3_9GAMM</name>
<dbReference type="Gene3D" id="3.40.50.150">
    <property type="entry name" value="Vaccinia Virus protein VP39"/>
    <property type="match status" value="1"/>
</dbReference>
<organism evidence="2 3">
    <name type="scientific">Steroidobacter agaridevorans</name>
    <dbReference type="NCBI Taxonomy" id="2695856"/>
    <lineage>
        <taxon>Bacteria</taxon>
        <taxon>Pseudomonadati</taxon>
        <taxon>Pseudomonadota</taxon>
        <taxon>Gammaproteobacteria</taxon>
        <taxon>Steroidobacterales</taxon>
        <taxon>Steroidobacteraceae</taxon>
        <taxon>Steroidobacter</taxon>
    </lineage>
</organism>
<keyword evidence="3" id="KW-1185">Reference proteome</keyword>
<keyword evidence="2" id="KW-0489">Methyltransferase</keyword>
<proteinExistence type="predicted"/>
<reference evidence="3" key="1">
    <citation type="submission" date="2020-01" db="EMBL/GenBank/DDBJ databases">
        <title>'Steroidobacter agaridevorans' sp. nov., agar-degrading bacteria isolated from rhizosphere soils.</title>
        <authorList>
            <person name="Ikenaga M."/>
            <person name="Kataoka M."/>
            <person name="Murouchi A."/>
            <person name="Katsuragi S."/>
            <person name="Sakai M."/>
        </authorList>
    </citation>
    <scope>NUCLEOTIDE SEQUENCE [LARGE SCALE GENOMIC DNA]</scope>
    <source>
        <strain evidence="3">YU21-B</strain>
    </source>
</reference>